<dbReference type="CDD" id="cd12797">
    <property type="entry name" value="M23_peptidase"/>
    <property type="match status" value="1"/>
</dbReference>
<dbReference type="Gene3D" id="2.70.70.10">
    <property type="entry name" value="Glucose Permease (Domain IIA)"/>
    <property type="match status" value="1"/>
</dbReference>
<evidence type="ECO:0000259" key="2">
    <source>
        <dbReference type="Pfam" id="PF01551"/>
    </source>
</evidence>
<accession>A0A523UWN9</accession>
<dbReference type="PANTHER" id="PTHR21666:SF285">
    <property type="entry name" value="M23 FAMILY METALLOPEPTIDASE"/>
    <property type="match status" value="1"/>
</dbReference>
<dbReference type="InterPro" id="IPR016047">
    <property type="entry name" value="M23ase_b-sheet_dom"/>
</dbReference>
<comment type="caution">
    <text evidence="3">The sequence shown here is derived from an EMBL/GenBank/DDBJ whole genome shotgun (WGS) entry which is preliminary data.</text>
</comment>
<dbReference type="PANTHER" id="PTHR21666">
    <property type="entry name" value="PEPTIDASE-RELATED"/>
    <property type="match status" value="1"/>
</dbReference>
<dbReference type="AlphaFoldDB" id="A0A523UWN9"/>
<sequence>MRRSNAFVYLVLLFAASTDAKLVATSPIPESVEQGKTLTVRAIFDTPPDSVKGEFLGKSVTFFPLDSLTYRALTGVPVKSTPGDHEFVVYSFGLPEGIENLNPVNMKARLTVTVLKADFKRDTISLPKPLMSRLTSQNLTKEAKKLGPKFRTVSVQKMWKTQFLMPVQGTITSPFGAYRVYNDGKMSWPHKGVDIAAPERDSILACADGVVILCEHMFIHGNTIMMDHGHGIVSVYCHLRDAAVKVDQRVRRGSFIGTIGQTGTATGPHLHWGLSVGNVRVDPVEWVERNID</sequence>
<dbReference type="InterPro" id="IPR011055">
    <property type="entry name" value="Dup_hybrid_motif"/>
</dbReference>
<evidence type="ECO:0000313" key="4">
    <source>
        <dbReference type="Proteomes" id="UP000315525"/>
    </source>
</evidence>
<proteinExistence type="predicted"/>
<evidence type="ECO:0000313" key="3">
    <source>
        <dbReference type="EMBL" id="TET46965.1"/>
    </source>
</evidence>
<dbReference type="EMBL" id="SOJN01000037">
    <property type="protein sequence ID" value="TET46965.1"/>
    <property type="molecule type" value="Genomic_DNA"/>
</dbReference>
<dbReference type="Proteomes" id="UP000315525">
    <property type="component" value="Unassembled WGS sequence"/>
</dbReference>
<reference evidence="3 4" key="1">
    <citation type="submission" date="2019-03" db="EMBL/GenBank/DDBJ databases">
        <title>Metabolic potential of uncultured bacteria and archaea associated with petroleum seepage in deep-sea sediments.</title>
        <authorList>
            <person name="Dong X."/>
            <person name="Hubert C."/>
        </authorList>
    </citation>
    <scope>NUCLEOTIDE SEQUENCE [LARGE SCALE GENOMIC DNA]</scope>
    <source>
        <strain evidence="3">E44_bin18</strain>
    </source>
</reference>
<name>A0A523UWN9_UNCT6</name>
<evidence type="ECO:0000256" key="1">
    <source>
        <dbReference type="SAM" id="SignalP"/>
    </source>
</evidence>
<dbReference type="Pfam" id="PF01551">
    <property type="entry name" value="Peptidase_M23"/>
    <property type="match status" value="1"/>
</dbReference>
<organism evidence="3 4">
    <name type="scientific">candidate division TA06 bacterium</name>
    <dbReference type="NCBI Taxonomy" id="2250710"/>
    <lineage>
        <taxon>Bacteria</taxon>
        <taxon>Bacteria division TA06</taxon>
    </lineage>
</organism>
<feature type="domain" description="M23ase beta-sheet core" evidence="2">
    <location>
        <begin position="189"/>
        <end position="283"/>
    </location>
</feature>
<dbReference type="InterPro" id="IPR050570">
    <property type="entry name" value="Cell_wall_metabolism_enzyme"/>
</dbReference>
<dbReference type="GO" id="GO:0004222">
    <property type="term" value="F:metalloendopeptidase activity"/>
    <property type="evidence" value="ECO:0007669"/>
    <property type="project" value="TreeGrafter"/>
</dbReference>
<feature type="chain" id="PRO_5021922837" evidence="1">
    <location>
        <begin position="21"/>
        <end position="292"/>
    </location>
</feature>
<keyword evidence="1" id="KW-0732">Signal</keyword>
<protein>
    <submittedName>
        <fullName evidence="3">M23 family metallopeptidase</fullName>
    </submittedName>
</protein>
<gene>
    <name evidence="3" type="ORF">E3J62_02730</name>
</gene>
<dbReference type="SUPFAM" id="SSF51261">
    <property type="entry name" value="Duplicated hybrid motif"/>
    <property type="match status" value="1"/>
</dbReference>
<feature type="signal peptide" evidence="1">
    <location>
        <begin position="1"/>
        <end position="20"/>
    </location>
</feature>